<proteinExistence type="predicted"/>
<evidence type="ECO:0000313" key="2">
    <source>
        <dbReference type="WBParaSite" id="PS1159_v2.g8447.t1"/>
    </source>
</evidence>
<dbReference type="WBParaSite" id="PS1159_v2.g8447.t1">
    <property type="protein sequence ID" value="PS1159_v2.g8447.t1"/>
    <property type="gene ID" value="PS1159_v2.g8447"/>
</dbReference>
<name>A0AC35GT11_9BILA</name>
<dbReference type="Proteomes" id="UP000887580">
    <property type="component" value="Unplaced"/>
</dbReference>
<protein>
    <submittedName>
        <fullName evidence="2">Uncharacterized protein</fullName>
    </submittedName>
</protein>
<accession>A0AC35GT11</accession>
<organism evidence="1 2">
    <name type="scientific">Panagrolaimus sp. PS1159</name>
    <dbReference type="NCBI Taxonomy" id="55785"/>
    <lineage>
        <taxon>Eukaryota</taxon>
        <taxon>Metazoa</taxon>
        <taxon>Ecdysozoa</taxon>
        <taxon>Nematoda</taxon>
        <taxon>Chromadorea</taxon>
        <taxon>Rhabditida</taxon>
        <taxon>Tylenchina</taxon>
        <taxon>Panagrolaimomorpha</taxon>
        <taxon>Panagrolaimoidea</taxon>
        <taxon>Panagrolaimidae</taxon>
        <taxon>Panagrolaimus</taxon>
    </lineage>
</organism>
<reference evidence="2" key="1">
    <citation type="submission" date="2022-11" db="UniProtKB">
        <authorList>
            <consortium name="WormBaseParasite"/>
        </authorList>
    </citation>
    <scope>IDENTIFICATION</scope>
</reference>
<sequence length="627" mass="71850">MSNPDQVDGSTVLFKATPIHEGPLNGYHNDPQKNFRSATYNVAKTDKEITLYRLYGGNTEKSAKEDGSWWTPVKPEAYGKNALDSRIDYAILESWPNTMENCAEIRVPADTLMFTGIAGEQVSANEYENLFYKHGGKCQVFLPREIMNGLFEYKKSKTNANTFKQAAAIPQRLNTIIYQPPTNKIREIRKFTQQSVKSTFINNNNIPRNQCYISSPWPGGIELVQALPIFYNQRKIENPKMSIQNSSFSIIDGNKKHEIREFGISSVFHNLPTLSPEEIKALHAACINSTKSGIMISLELYNDRIDTITDGFDLKKYPQIYETIKEADAILGNFIFGTNLFQAAVEENTKIELTKSAVSTYKNPCILELELLKGKDRKSLEAQKDACNFGFIGPHPKFVINKNAKLYIKDDKLICDGCPLDICIRGVYQDFYGNTYYDDAGKRCYKNHSFVSDFRKNFWNYFETYPILKKVATYAIFIAATLNCKSLNHEKIDFQTISKTPRKTTSNNESEEIEIKILEAKEDLFRQKPSNPLAWNLLGNEWCKYDVIKARSFYFEALLEIHCSETLMNVKRKIETDYYKKQIVKNACHGILTTSIYGNDENKKFTDGEKKILCKMFAIEEEDDYSI</sequence>
<evidence type="ECO:0000313" key="1">
    <source>
        <dbReference type="Proteomes" id="UP000887580"/>
    </source>
</evidence>